<dbReference type="Proteomes" id="UP000299102">
    <property type="component" value="Unassembled WGS sequence"/>
</dbReference>
<name>A0A4C1X4D4_EUMVA</name>
<keyword evidence="2" id="KW-1185">Reference proteome</keyword>
<reference evidence="1 2" key="1">
    <citation type="journal article" date="2019" name="Commun. Biol.">
        <title>The bagworm genome reveals a unique fibroin gene that provides high tensile strength.</title>
        <authorList>
            <person name="Kono N."/>
            <person name="Nakamura H."/>
            <person name="Ohtoshi R."/>
            <person name="Tomita M."/>
            <person name="Numata K."/>
            <person name="Arakawa K."/>
        </authorList>
    </citation>
    <scope>NUCLEOTIDE SEQUENCE [LARGE SCALE GENOMIC DNA]</scope>
</reference>
<accession>A0A4C1X4D4</accession>
<gene>
    <name evidence="1" type="ORF">EVAR_32920_1</name>
</gene>
<dbReference type="AlphaFoldDB" id="A0A4C1X4D4"/>
<evidence type="ECO:0000313" key="1">
    <source>
        <dbReference type="EMBL" id="GBP57990.1"/>
    </source>
</evidence>
<proteinExistence type="predicted"/>
<sequence>MRVPDTAQLYFEQKTNWTRNMNNSFSERYTFRSRPPNLADVAISRTRPLYYHLDATKYSIDYPSIIYPQSPYSIKNIAEHPSYLAGIAVVKMGGDASGDLPPRDKWHRLSRRRIAAKPPEC</sequence>
<dbReference type="EMBL" id="BGZK01000725">
    <property type="protein sequence ID" value="GBP57990.1"/>
    <property type="molecule type" value="Genomic_DNA"/>
</dbReference>
<protein>
    <submittedName>
        <fullName evidence="1">Uncharacterized protein</fullName>
    </submittedName>
</protein>
<organism evidence="1 2">
    <name type="scientific">Eumeta variegata</name>
    <name type="common">Bagworm moth</name>
    <name type="synonym">Eumeta japonica</name>
    <dbReference type="NCBI Taxonomy" id="151549"/>
    <lineage>
        <taxon>Eukaryota</taxon>
        <taxon>Metazoa</taxon>
        <taxon>Ecdysozoa</taxon>
        <taxon>Arthropoda</taxon>
        <taxon>Hexapoda</taxon>
        <taxon>Insecta</taxon>
        <taxon>Pterygota</taxon>
        <taxon>Neoptera</taxon>
        <taxon>Endopterygota</taxon>
        <taxon>Lepidoptera</taxon>
        <taxon>Glossata</taxon>
        <taxon>Ditrysia</taxon>
        <taxon>Tineoidea</taxon>
        <taxon>Psychidae</taxon>
        <taxon>Oiketicinae</taxon>
        <taxon>Eumeta</taxon>
    </lineage>
</organism>
<evidence type="ECO:0000313" key="2">
    <source>
        <dbReference type="Proteomes" id="UP000299102"/>
    </source>
</evidence>
<comment type="caution">
    <text evidence="1">The sequence shown here is derived from an EMBL/GenBank/DDBJ whole genome shotgun (WGS) entry which is preliminary data.</text>
</comment>